<organism evidence="2 3">
    <name type="scientific">Alternaria panax</name>
    <dbReference type="NCBI Taxonomy" id="48097"/>
    <lineage>
        <taxon>Eukaryota</taxon>
        <taxon>Fungi</taxon>
        <taxon>Dikarya</taxon>
        <taxon>Ascomycota</taxon>
        <taxon>Pezizomycotina</taxon>
        <taxon>Dothideomycetes</taxon>
        <taxon>Pleosporomycetidae</taxon>
        <taxon>Pleosporales</taxon>
        <taxon>Pleosporineae</taxon>
        <taxon>Pleosporaceae</taxon>
        <taxon>Alternaria</taxon>
        <taxon>Alternaria sect. Panax</taxon>
    </lineage>
</organism>
<gene>
    <name evidence="2" type="ORF">G6011_07885</name>
</gene>
<comment type="caution">
    <text evidence="2">The sequence shown here is derived from an EMBL/GenBank/DDBJ whole genome shotgun (WGS) entry which is preliminary data.</text>
</comment>
<evidence type="ECO:0000313" key="2">
    <source>
        <dbReference type="EMBL" id="KAG9185341.1"/>
    </source>
</evidence>
<dbReference type="Pfam" id="PF06985">
    <property type="entry name" value="HET"/>
    <property type="match status" value="1"/>
</dbReference>
<protein>
    <recommendedName>
        <fullName evidence="1">Heterokaryon incompatibility domain-containing protein</fullName>
    </recommendedName>
</protein>
<dbReference type="EMBL" id="JAANER010000011">
    <property type="protein sequence ID" value="KAG9185341.1"/>
    <property type="molecule type" value="Genomic_DNA"/>
</dbReference>
<dbReference type="Proteomes" id="UP001199106">
    <property type="component" value="Unassembled WGS sequence"/>
</dbReference>
<sequence length="325" mass="36607">MKLVAQGSLCTRCQELQLGYMFGVDPECKGGNFLGPFWVDWVPGDYGLCELCDFFVECLPERDWRKVRDADGTWIVSTKHTSYPDVGELEEGEFWCYGPGNSEGSLGYMELRIIGKKNLWKLAAVSPIVCVPRGQLQTRELKALSPMLDLALVSGWLGKEEEEDVEQDCQYKENTSLRMALTVINCETRALVPLNNRDRYVTLSYVWGPVQPSSQDPDNDKVPLHLPDTIRDSIVVCNALNIKYLWVDRYCIPQKNNHIRSVQISQMDQIYRNSALTIVACAGEDPNYGLSGISRLRKPCPRIEVHGLGQLQSAFHPTEIIGSSV</sequence>
<name>A0AAD4F9K9_9PLEO</name>
<feature type="domain" description="Heterokaryon incompatibility" evidence="1">
    <location>
        <begin position="200"/>
        <end position="299"/>
    </location>
</feature>
<evidence type="ECO:0000313" key="3">
    <source>
        <dbReference type="Proteomes" id="UP001199106"/>
    </source>
</evidence>
<dbReference type="PANTHER" id="PTHR33112:SF1">
    <property type="entry name" value="HETEROKARYON INCOMPATIBILITY DOMAIN-CONTAINING PROTEIN"/>
    <property type="match status" value="1"/>
</dbReference>
<proteinExistence type="predicted"/>
<dbReference type="PANTHER" id="PTHR33112">
    <property type="entry name" value="DOMAIN PROTEIN, PUTATIVE-RELATED"/>
    <property type="match status" value="1"/>
</dbReference>
<keyword evidence="3" id="KW-1185">Reference proteome</keyword>
<dbReference type="AlphaFoldDB" id="A0AAD4F9K9"/>
<accession>A0AAD4F9K9</accession>
<evidence type="ECO:0000259" key="1">
    <source>
        <dbReference type="Pfam" id="PF06985"/>
    </source>
</evidence>
<dbReference type="InterPro" id="IPR010730">
    <property type="entry name" value="HET"/>
</dbReference>
<reference evidence="2" key="1">
    <citation type="submission" date="2021-07" db="EMBL/GenBank/DDBJ databases">
        <title>Genome Resource of American Ginseng Black Spot Pathogen Alternaria panax.</title>
        <authorList>
            <person name="Qiu C."/>
            <person name="Wang W."/>
            <person name="Liu Z."/>
        </authorList>
    </citation>
    <scope>NUCLEOTIDE SEQUENCE</scope>
    <source>
        <strain evidence="2">BNCC115425</strain>
    </source>
</reference>